<sequence>MLLLDIRHLIYFAEVARCQSFTKASQTLHITQPSISKMIKTLEDELGVVLFDRSGKQVELTDAGKAVLNQSRQIIASMQNLTSELADVINLEKGNLVIGLPPMVGARFFPNAIGEFKKIYPRITIQLKEFGSKKIEQGVEEGTLDIGVAVLPVKENTFDLFSFVKEPVMLIVHPCHPLAAKSGVFLEELRREPFIFFHKDFALHDMILDRCALVGFQPRIICESYQWDFMAEMVAANLGIALLPQRVCRELDPGRITMLPLLDPMIPWHLAIIWKKDKYLSFATRKWLDFTRSLLGTE</sequence>
<dbReference type="PROSITE" id="PS50931">
    <property type="entry name" value="HTH_LYSR"/>
    <property type="match status" value="1"/>
</dbReference>
<dbReference type="CDD" id="cd08438">
    <property type="entry name" value="PBP2_CidR"/>
    <property type="match status" value="1"/>
</dbReference>
<dbReference type="FunFam" id="1.10.10.10:FF:000001">
    <property type="entry name" value="LysR family transcriptional regulator"/>
    <property type="match status" value="1"/>
</dbReference>
<keyword evidence="2" id="KW-0805">Transcription regulation</keyword>
<dbReference type="Gene3D" id="1.10.10.10">
    <property type="entry name" value="Winged helix-like DNA-binding domain superfamily/Winged helix DNA-binding domain"/>
    <property type="match status" value="1"/>
</dbReference>
<evidence type="ECO:0000313" key="7">
    <source>
        <dbReference type="Proteomes" id="UP000277811"/>
    </source>
</evidence>
<keyword evidence="7" id="KW-1185">Reference proteome</keyword>
<evidence type="ECO:0000256" key="2">
    <source>
        <dbReference type="ARBA" id="ARBA00023015"/>
    </source>
</evidence>
<dbReference type="PRINTS" id="PR00039">
    <property type="entry name" value="HTHLYSR"/>
</dbReference>
<evidence type="ECO:0000256" key="1">
    <source>
        <dbReference type="ARBA" id="ARBA00009437"/>
    </source>
</evidence>
<evidence type="ECO:0000256" key="4">
    <source>
        <dbReference type="ARBA" id="ARBA00023163"/>
    </source>
</evidence>
<dbReference type="Pfam" id="PF03466">
    <property type="entry name" value="LysR_substrate"/>
    <property type="match status" value="1"/>
</dbReference>
<protein>
    <submittedName>
        <fullName evidence="6">Transcription regulator hth lysr</fullName>
    </submittedName>
</protein>
<comment type="similarity">
    <text evidence="1">Belongs to the LysR transcriptional regulatory family.</text>
</comment>
<dbReference type="PANTHER" id="PTHR30419">
    <property type="entry name" value="HTH-TYPE TRANSCRIPTIONAL REGULATOR YBHD"/>
    <property type="match status" value="1"/>
</dbReference>
<gene>
    <name evidence="6" type="ORF">LUCI_3623</name>
</gene>
<organism evidence="6 7">
    <name type="scientific">Lucifera butyrica</name>
    <dbReference type="NCBI Taxonomy" id="1351585"/>
    <lineage>
        <taxon>Bacteria</taxon>
        <taxon>Bacillati</taxon>
        <taxon>Bacillota</taxon>
        <taxon>Negativicutes</taxon>
        <taxon>Veillonellales</taxon>
        <taxon>Veillonellaceae</taxon>
        <taxon>Lucifera</taxon>
    </lineage>
</organism>
<dbReference type="GO" id="GO:0003677">
    <property type="term" value="F:DNA binding"/>
    <property type="evidence" value="ECO:0007669"/>
    <property type="project" value="UniProtKB-KW"/>
</dbReference>
<name>A0A498RAD2_9FIRM</name>
<dbReference type="InterPro" id="IPR050950">
    <property type="entry name" value="HTH-type_LysR_regulators"/>
</dbReference>
<proteinExistence type="inferred from homology"/>
<reference evidence="6 7" key="1">
    <citation type="submission" date="2018-06" db="EMBL/GenBank/DDBJ databases">
        <authorList>
            <person name="Strepis N."/>
        </authorList>
    </citation>
    <scope>NUCLEOTIDE SEQUENCE [LARGE SCALE GENOMIC DNA]</scope>
    <source>
        <strain evidence="6">LUCI</strain>
    </source>
</reference>
<dbReference type="PANTHER" id="PTHR30419:SF8">
    <property type="entry name" value="NITROGEN ASSIMILATION TRANSCRIPTIONAL ACTIVATOR-RELATED"/>
    <property type="match status" value="1"/>
</dbReference>
<dbReference type="InterPro" id="IPR005119">
    <property type="entry name" value="LysR_subst-bd"/>
</dbReference>
<dbReference type="AlphaFoldDB" id="A0A498RAD2"/>
<feature type="domain" description="HTH lysR-type" evidence="5">
    <location>
        <begin position="4"/>
        <end position="61"/>
    </location>
</feature>
<evidence type="ECO:0000256" key="3">
    <source>
        <dbReference type="ARBA" id="ARBA00023125"/>
    </source>
</evidence>
<keyword evidence="4" id="KW-0804">Transcription</keyword>
<dbReference type="EMBL" id="UPPP01000088">
    <property type="protein sequence ID" value="VBB08351.1"/>
    <property type="molecule type" value="Genomic_DNA"/>
</dbReference>
<dbReference type="Gene3D" id="3.40.190.290">
    <property type="match status" value="1"/>
</dbReference>
<dbReference type="SUPFAM" id="SSF53850">
    <property type="entry name" value="Periplasmic binding protein-like II"/>
    <property type="match status" value="1"/>
</dbReference>
<dbReference type="InterPro" id="IPR036390">
    <property type="entry name" value="WH_DNA-bd_sf"/>
</dbReference>
<dbReference type="SUPFAM" id="SSF46785">
    <property type="entry name" value="Winged helix' DNA-binding domain"/>
    <property type="match status" value="1"/>
</dbReference>
<dbReference type="Proteomes" id="UP000277811">
    <property type="component" value="Unassembled WGS sequence"/>
</dbReference>
<accession>A0A498RAD2</accession>
<keyword evidence="3" id="KW-0238">DNA-binding</keyword>
<evidence type="ECO:0000313" key="6">
    <source>
        <dbReference type="EMBL" id="VBB08351.1"/>
    </source>
</evidence>
<dbReference type="InterPro" id="IPR000847">
    <property type="entry name" value="LysR_HTH_N"/>
</dbReference>
<dbReference type="GO" id="GO:0005829">
    <property type="term" value="C:cytosol"/>
    <property type="evidence" value="ECO:0007669"/>
    <property type="project" value="TreeGrafter"/>
</dbReference>
<dbReference type="InterPro" id="IPR036388">
    <property type="entry name" value="WH-like_DNA-bd_sf"/>
</dbReference>
<evidence type="ECO:0000259" key="5">
    <source>
        <dbReference type="PROSITE" id="PS50931"/>
    </source>
</evidence>
<dbReference type="GO" id="GO:0003700">
    <property type="term" value="F:DNA-binding transcription factor activity"/>
    <property type="evidence" value="ECO:0007669"/>
    <property type="project" value="InterPro"/>
</dbReference>
<dbReference type="Pfam" id="PF00126">
    <property type="entry name" value="HTH_1"/>
    <property type="match status" value="1"/>
</dbReference>